<keyword evidence="4" id="KW-0804">Transcription</keyword>
<dbReference type="PROSITE" id="PS00041">
    <property type="entry name" value="HTH_ARAC_FAMILY_1"/>
    <property type="match status" value="1"/>
</dbReference>
<comment type="caution">
    <text evidence="6">The sequence shown here is derived from an EMBL/GenBank/DDBJ whole genome shotgun (WGS) entry which is preliminary data.</text>
</comment>
<evidence type="ECO:0000256" key="2">
    <source>
        <dbReference type="ARBA" id="ARBA00023125"/>
    </source>
</evidence>
<gene>
    <name evidence="6" type="ORF">Sviol_02080</name>
    <name evidence="7" type="ORF">Sviol_43430</name>
</gene>
<reference evidence="6" key="1">
    <citation type="submission" date="2024-05" db="EMBL/GenBank/DDBJ databases">
        <title>Whole genome shotgun sequence of Streptomyces violascens NBRC 12920.</title>
        <authorList>
            <person name="Komaki H."/>
            <person name="Tamura T."/>
        </authorList>
    </citation>
    <scope>NUCLEOTIDE SEQUENCE</scope>
    <source>
        <strain evidence="6">NBRC 12920</strain>
    </source>
</reference>
<dbReference type="InterPro" id="IPR018062">
    <property type="entry name" value="HTH_AraC-typ_CS"/>
</dbReference>
<evidence type="ECO:0000256" key="3">
    <source>
        <dbReference type="ARBA" id="ARBA00023159"/>
    </source>
</evidence>
<organism evidence="6 8">
    <name type="scientific">Streptomyces violascens</name>
    <dbReference type="NCBI Taxonomy" id="67381"/>
    <lineage>
        <taxon>Bacteria</taxon>
        <taxon>Bacillati</taxon>
        <taxon>Actinomycetota</taxon>
        <taxon>Actinomycetes</taxon>
        <taxon>Kitasatosporales</taxon>
        <taxon>Streptomycetaceae</taxon>
        <taxon>Streptomyces</taxon>
    </lineage>
</organism>
<keyword evidence="8" id="KW-1185">Reference proteome</keyword>
<protein>
    <submittedName>
        <fullName evidence="6">AraC family transcriptional regulator</fullName>
    </submittedName>
</protein>
<dbReference type="InterPro" id="IPR003313">
    <property type="entry name" value="AraC-bd"/>
</dbReference>
<keyword evidence="1" id="KW-0805">Transcription regulation</keyword>
<evidence type="ECO:0000256" key="4">
    <source>
        <dbReference type="ARBA" id="ARBA00023163"/>
    </source>
</evidence>
<evidence type="ECO:0000313" key="7">
    <source>
        <dbReference type="EMBL" id="GHI39935.1"/>
    </source>
</evidence>
<keyword evidence="3" id="KW-0010">Activator</keyword>
<dbReference type="RefSeq" id="WP_226598583.1">
    <property type="nucleotide sequence ID" value="NZ_BNDY01000002.1"/>
</dbReference>
<keyword evidence="2" id="KW-0238">DNA-binding</keyword>
<dbReference type="InterPro" id="IPR050204">
    <property type="entry name" value="AraC_XylS_family_regulators"/>
</dbReference>
<dbReference type="InterPro" id="IPR018060">
    <property type="entry name" value="HTH_AraC"/>
</dbReference>
<name>A0ABQ3QEV8_9ACTN</name>
<dbReference type="SUPFAM" id="SSF46689">
    <property type="entry name" value="Homeodomain-like"/>
    <property type="match status" value="2"/>
</dbReference>
<sequence>MSGVDRSAAPLVSDDVPDVVVVEGRAQSYRSNVHEELKVVLVLDSGFTVRRRGTTFRAAPGQLVALHADDAHSGGPDEDAARWLIMCVAPSLIAEVAASEAVRFGDPVIRGDEDIAGRFRAVHKSLYEPAGRPGSALTRETGALDFVAALARHAPHMPGDAETTGAARRAPEAVREYLREHLTRNVTLDELSVVAGVSKYRLVRVCTAWFGLPPHKLHLRLRLDRARELLRRGGAIAEAAYATGFHDQAHLTRVFASAYGTTPAVYQATFRGTAWTGRAPRGCGRGKNVQYGA</sequence>
<dbReference type="Proteomes" id="UP001050808">
    <property type="component" value="Unassembled WGS sequence"/>
</dbReference>
<dbReference type="Pfam" id="PF12833">
    <property type="entry name" value="HTH_18"/>
    <property type="match status" value="1"/>
</dbReference>
<evidence type="ECO:0000256" key="1">
    <source>
        <dbReference type="ARBA" id="ARBA00023015"/>
    </source>
</evidence>
<evidence type="ECO:0000313" key="6">
    <source>
        <dbReference type="EMBL" id="GHI35800.1"/>
    </source>
</evidence>
<dbReference type="SUPFAM" id="SSF51215">
    <property type="entry name" value="Regulatory protein AraC"/>
    <property type="match status" value="1"/>
</dbReference>
<dbReference type="EMBL" id="BNDY01000017">
    <property type="protein sequence ID" value="GHI39935.1"/>
    <property type="molecule type" value="Genomic_DNA"/>
</dbReference>
<proteinExistence type="predicted"/>
<evidence type="ECO:0000313" key="8">
    <source>
        <dbReference type="Proteomes" id="UP001050808"/>
    </source>
</evidence>
<dbReference type="PANTHER" id="PTHR46796">
    <property type="entry name" value="HTH-TYPE TRANSCRIPTIONAL ACTIVATOR RHAS-RELATED"/>
    <property type="match status" value="1"/>
</dbReference>
<dbReference type="Gene3D" id="1.10.10.60">
    <property type="entry name" value="Homeodomain-like"/>
    <property type="match status" value="1"/>
</dbReference>
<dbReference type="PROSITE" id="PS01124">
    <property type="entry name" value="HTH_ARAC_FAMILY_2"/>
    <property type="match status" value="1"/>
</dbReference>
<dbReference type="SMART" id="SM00342">
    <property type="entry name" value="HTH_ARAC"/>
    <property type="match status" value="1"/>
</dbReference>
<feature type="domain" description="HTH araC/xylS-type" evidence="5">
    <location>
        <begin position="172"/>
        <end position="269"/>
    </location>
</feature>
<dbReference type="Pfam" id="PF02311">
    <property type="entry name" value="AraC_binding"/>
    <property type="match status" value="1"/>
</dbReference>
<accession>A0ABQ3QEV8</accession>
<dbReference type="InterPro" id="IPR037923">
    <property type="entry name" value="HTH-like"/>
</dbReference>
<evidence type="ECO:0000259" key="5">
    <source>
        <dbReference type="PROSITE" id="PS01124"/>
    </source>
</evidence>
<dbReference type="InterPro" id="IPR009057">
    <property type="entry name" value="Homeodomain-like_sf"/>
</dbReference>
<dbReference type="EMBL" id="BNDY01000002">
    <property type="protein sequence ID" value="GHI35800.1"/>
    <property type="molecule type" value="Genomic_DNA"/>
</dbReference>